<dbReference type="KEGG" id="foc:113211033"/>
<dbReference type="AlphaFoldDB" id="A0A6J1SVZ7"/>
<reference evidence="3" key="1">
    <citation type="submission" date="2025-08" db="UniProtKB">
        <authorList>
            <consortium name="RefSeq"/>
        </authorList>
    </citation>
    <scope>IDENTIFICATION</scope>
    <source>
        <tissue evidence="3">Whole organism</tissue>
    </source>
</reference>
<accession>A0A6J1SVZ7</accession>
<evidence type="ECO:0000313" key="3">
    <source>
        <dbReference type="RefSeq" id="XP_026285052.1"/>
    </source>
</evidence>
<gene>
    <name evidence="3" type="primary">LOC113211033</name>
</gene>
<dbReference type="Proteomes" id="UP000504606">
    <property type="component" value="Unplaced"/>
</dbReference>
<sequence length="426" mass="49476">MTEDRRQTKKSAYTIDTSEALLYSDTLLRVVNCSVIFVIDWLTVLYKMSDTVETEKYKLKQALEMIQPVLMSKLQKAKPFMKEGDLEALHRLAEGKGTCYYKFSNNEWISSIPLESNENLNIFLCTLLAFIWQTHELKQISYDPIDLRIARSKRRIHEEENINERGNEIEETGNEIEKRGNEENSGDDSEEDEEALSEDGINYLIGPYEIDLGREDTYHSLFATHRKSCERRQRNFLNSKHLPKARKLSGVDIWRYGYKFNKAVLEKAAASLEELNIEDLDVKFIDVLENAYMPKLRRLNLWLRKVDEENDRPPFIFPSPKEGHIGLRYLRAHVPRPALESLLSSNAKTLLEVHLKVGTAHSNWDRWPNSCRDLDKLLECCKGTLRRLVLIRDSYAHTRASCKDQVEALKQNLPGLNVTCEYCCPK</sequence>
<feature type="compositionally biased region" description="Acidic residues" evidence="1">
    <location>
        <begin position="184"/>
        <end position="193"/>
    </location>
</feature>
<protein>
    <submittedName>
        <fullName evidence="3">Uncharacterized protein LOC113211033</fullName>
    </submittedName>
</protein>
<organism evidence="2 3">
    <name type="scientific">Frankliniella occidentalis</name>
    <name type="common">Western flower thrips</name>
    <name type="synonym">Euthrips occidentalis</name>
    <dbReference type="NCBI Taxonomy" id="133901"/>
    <lineage>
        <taxon>Eukaryota</taxon>
        <taxon>Metazoa</taxon>
        <taxon>Ecdysozoa</taxon>
        <taxon>Arthropoda</taxon>
        <taxon>Hexapoda</taxon>
        <taxon>Insecta</taxon>
        <taxon>Pterygota</taxon>
        <taxon>Neoptera</taxon>
        <taxon>Paraneoptera</taxon>
        <taxon>Thysanoptera</taxon>
        <taxon>Terebrantia</taxon>
        <taxon>Thripoidea</taxon>
        <taxon>Thripidae</taxon>
        <taxon>Frankliniella</taxon>
    </lineage>
</organism>
<keyword evidence="2" id="KW-1185">Reference proteome</keyword>
<dbReference type="OrthoDB" id="10581003at2759"/>
<evidence type="ECO:0000256" key="1">
    <source>
        <dbReference type="SAM" id="MobiDB-lite"/>
    </source>
</evidence>
<feature type="region of interest" description="Disordered" evidence="1">
    <location>
        <begin position="161"/>
        <end position="193"/>
    </location>
</feature>
<name>A0A6J1SVZ7_FRAOC</name>
<evidence type="ECO:0000313" key="2">
    <source>
        <dbReference type="Proteomes" id="UP000504606"/>
    </source>
</evidence>
<dbReference type="RefSeq" id="XP_026285052.1">
    <property type="nucleotide sequence ID" value="XM_026429267.2"/>
</dbReference>
<proteinExistence type="predicted"/>
<dbReference type="GeneID" id="113211033"/>